<keyword evidence="3" id="KW-1185">Reference proteome</keyword>
<reference evidence="2 3" key="1">
    <citation type="submission" date="2018-11" db="EMBL/GenBank/DDBJ databases">
        <authorList>
            <consortium name="Pathogen Informatics"/>
        </authorList>
    </citation>
    <scope>NUCLEOTIDE SEQUENCE [LARGE SCALE GENOMIC DNA]</scope>
</reference>
<sequence>MRTTNPTPPASRDGTFSPRITSVPSPAASRPSSWTLFIDRFGGGCPGVVGAEHETVSSASRQRVFLVRNPWRPAQLDTGLDDPTAKFFEDAMRERDSMQLFGAYMGEKNAWRSKFIPWLHSMNLVDESALADIRLLVHKV</sequence>
<name>A0A3P7J3W8_STRVU</name>
<dbReference type="EMBL" id="UYYB01106710">
    <property type="protein sequence ID" value="VDM79891.1"/>
    <property type="molecule type" value="Genomic_DNA"/>
</dbReference>
<evidence type="ECO:0000256" key="1">
    <source>
        <dbReference type="SAM" id="MobiDB-lite"/>
    </source>
</evidence>
<dbReference type="AlphaFoldDB" id="A0A3P7J3W8"/>
<dbReference type="Proteomes" id="UP000270094">
    <property type="component" value="Unassembled WGS sequence"/>
</dbReference>
<feature type="region of interest" description="Disordered" evidence="1">
    <location>
        <begin position="1"/>
        <end position="31"/>
    </location>
</feature>
<evidence type="ECO:0000313" key="3">
    <source>
        <dbReference type="Proteomes" id="UP000270094"/>
    </source>
</evidence>
<gene>
    <name evidence="2" type="ORF">SVUK_LOCUS14889</name>
</gene>
<organism evidence="2 3">
    <name type="scientific">Strongylus vulgaris</name>
    <name type="common">Blood worm</name>
    <dbReference type="NCBI Taxonomy" id="40348"/>
    <lineage>
        <taxon>Eukaryota</taxon>
        <taxon>Metazoa</taxon>
        <taxon>Ecdysozoa</taxon>
        <taxon>Nematoda</taxon>
        <taxon>Chromadorea</taxon>
        <taxon>Rhabditida</taxon>
        <taxon>Rhabditina</taxon>
        <taxon>Rhabditomorpha</taxon>
        <taxon>Strongyloidea</taxon>
        <taxon>Strongylidae</taxon>
        <taxon>Strongylus</taxon>
    </lineage>
</organism>
<feature type="compositionally biased region" description="Low complexity" evidence="1">
    <location>
        <begin position="22"/>
        <end position="31"/>
    </location>
</feature>
<evidence type="ECO:0000313" key="2">
    <source>
        <dbReference type="EMBL" id="VDM79891.1"/>
    </source>
</evidence>
<proteinExistence type="predicted"/>
<accession>A0A3P7J3W8</accession>
<protein>
    <submittedName>
        <fullName evidence="2">Uncharacterized protein</fullName>
    </submittedName>
</protein>
<dbReference type="OrthoDB" id="46583at2759"/>